<feature type="region of interest" description="Disordered" evidence="9">
    <location>
        <begin position="270"/>
        <end position="298"/>
    </location>
</feature>
<feature type="transmembrane region" description="Helical" evidence="10">
    <location>
        <begin position="66"/>
        <end position="90"/>
    </location>
</feature>
<dbReference type="PROSITE" id="PS50262">
    <property type="entry name" value="G_PROTEIN_RECEP_F1_2"/>
    <property type="match status" value="1"/>
</dbReference>
<evidence type="ECO:0000256" key="1">
    <source>
        <dbReference type="ARBA" id="ARBA00004141"/>
    </source>
</evidence>
<feature type="transmembrane region" description="Helical" evidence="10">
    <location>
        <begin position="326"/>
        <end position="350"/>
    </location>
</feature>
<gene>
    <name evidence="12" type="ORF">KUTeg_000503</name>
</gene>
<dbReference type="InterPro" id="IPR000276">
    <property type="entry name" value="GPCR_Rhodpsn"/>
</dbReference>
<proteinExistence type="inferred from homology"/>
<dbReference type="PROSITE" id="PS00237">
    <property type="entry name" value="G_PROTEIN_RECEP_F1_1"/>
    <property type="match status" value="1"/>
</dbReference>
<name>A0ABQ9G151_TEGGR</name>
<protein>
    <recommendedName>
        <fullName evidence="11">G-protein coupled receptors family 1 profile domain-containing protein</fullName>
    </recommendedName>
</protein>
<dbReference type="EMBL" id="JARBDR010000018">
    <property type="protein sequence ID" value="KAJ8322032.1"/>
    <property type="molecule type" value="Genomic_DNA"/>
</dbReference>
<feature type="compositionally biased region" description="Low complexity" evidence="9">
    <location>
        <begin position="281"/>
        <end position="292"/>
    </location>
</feature>
<evidence type="ECO:0000313" key="13">
    <source>
        <dbReference type="Proteomes" id="UP001217089"/>
    </source>
</evidence>
<comment type="subcellular location">
    <subcellularLocation>
        <location evidence="1">Membrane</location>
        <topology evidence="1">Multi-pass membrane protein</topology>
    </subcellularLocation>
</comment>
<comment type="caution">
    <text evidence="12">The sequence shown here is derived from an EMBL/GenBank/DDBJ whole genome shotgun (WGS) entry which is preliminary data.</text>
</comment>
<dbReference type="PANTHER" id="PTHR24238">
    <property type="entry name" value="G-PROTEIN COUPLED RECEPTOR"/>
    <property type="match status" value="1"/>
</dbReference>
<evidence type="ECO:0000256" key="8">
    <source>
        <dbReference type="RuleBase" id="RU000688"/>
    </source>
</evidence>
<evidence type="ECO:0000256" key="7">
    <source>
        <dbReference type="ARBA" id="ARBA00023224"/>
    </source>
</evidence>
<dbReference type="CDD" id="cd00637">
    <property type="entry name" value="7tm_classA_rhodopsin-like"/>
    <property type="match status" value="1"/>
</dbReference>
<evidence type="ECO:0000313" key="12">
    <source>
        <dbReference type="EMBL" id="KAJ8322032.1"/>
    </source>
</evidence>
<dbReference type="SUPFAM" id="SSF81321">
    <property type="entry name" value="Family A G protein-coupled receptor-like"/>
    <property type="match status" value="1"/>
</dbReference>
<keyword evidence="2 8" id="KW-0812">Transmembrane</keyword>
<organism evidence="12 13">
    <name type="scientific">Tegillarca granosa</name>
    <name type="common">Malaysian cockle</name>
    <name type="synonym">Anadara granosa</name>
    <dbReference type="NCBI Taxonomy" id="220873"/>
    <lineage>
        <taxon>Eukaryota</taxon>
        <taxon>Metazoa</taxon>
        <taxon>Spiralia</taxon>
        <taxon>Lophotrochozoa</taxon>
        <taxon>Mollusca</taxon>
        <taxon>Bivalvia</taxon>
        <taxon>Autobranchia</taxon>
        <taxon>Pteriomorphia</taxon>
        <taxon>Arcoida</taxon>
        <taxon>Arcoidea</taxon>
        <taxon>Arcidae</taxon>
        <taxon>Tegillarca</taxon>
    </lineage>
</organism>
<sequence>MNTTEQAATNCTMLFQQLTSNTANASQMNCSLLFDNISTDVTEDVVVDNETLLYQWNKKLFNDTKIVTFILFLYLIIGAIGNAIVVYVYFRYMKGKTTHRYFIPYLAIVDFVGVVVHCSLDIIKDFLNVIFPSDILCRILWYVGMATTLSSALILVVIAIHRYLLICKPHWSRMTKKKKRFALIFVVVFSLLYSVPCFFFYGGTKIEHDKLNITGLQCGTRHEFRKIARKIHLRRKTQMKKEEERKMNNVTTDQYSLDTDQYLDITTDISTPNTDSSLPDTSNMTSNSSSTENRQKQRFKSNYKFKTKSIAMVTSSVKKHFAAHRFSWIFMSISFVWILVFTPRILLMVIEAIDTTLWYRLDLVHKNALYS</sequence>
<feature type="compositionally biased region" description="Polar residues" evidence="9">
    <location>
        <begin position="270"/>
        <end position="280"/>
    </location>
</feature>
<keyword evidence="4 8" id="KW-0297">G-protein coupled receptor</keyword>
<evidence type="ECO:0000256" key="4">
    <source>
        <dbReference type="ARBA" id="ARBA00023040"/>
    </source>
</evidence>
<feature type="domain" description="G-protein coupled receptors family 1 profile" evidence="11">
    <location>
        <begin position="81"/>
        <end position="218"/>
    </location>
</feature>
<keyword evidence="7 8" id="KW-0807">Transducer</keyword>
<reference evidence="12 13" key="1">
    <citation type="submission" date="2022-12" db="EMBL/GenBank/DDBJ databases">
        <title>Chromosome-level genome of Tegillarca granosa.</title>
        <authorList>
            <person name="Kim J."/>
        </authorList>
    </citation>
    <scope>NUCLEOTIDE SEQUENCE [LARGE SCALE GENOMIC DNA]</scope>
    <source>
        <strain evidence="12">Teg-2019</strain>
        <tissue evidence="12">Adductor muscle</tissue>
    </source>
</reference>
<evidence type="ECO:0000256" key="9">
    <source>
        <dbReference type="SAM" id="MobiDB-lite"/>
    </source>
</evidence>
<evidence type="ECO:0000256" key="3">
    <source>
        <dbReference type="ARBA" id="ARBA00022989"/>
    </source>
</evidence>
<evidence type="ECO:0000256" key="10">
    <source>
        <dbReference type="SAM" id="Phobius"/>
    </source>
</evidence>
<dbReference type="PANTHER" id="PTHR24238:SF47">
    <property type="entry name" value="ECDYSTEROIDS_DOPAMINE RECEPTOR-RELATED"/>
    <property type="match status" value="1"/>
</dbReference>
<dbReference type="Gene3D" id="1.20.1070.10">
    <property type="entry name" value="Rhodopsin 7-helix transmembrane proteins"/>
    <property type="match status" value="1"/>
</dbReference>
<evidence type="ECO:0000256" key="2">
    <source>
        <dbReference type="ARBA" id="ARBA00022692"/>
    </source>
</evidence>
<evidence type="ECO:0000259" key="11">
    <source>
        <dbReference type="PROSITE" id="PS50262"/>
    </source>
</evidence>
<keyword evidence="6 8" id="KW-0675">Receptor</keyword>
<comment type="similarity">
    <text evidence="8">Belongs to the G-protein coupled receptor 1 family.</text>
</comment>
<keyword evidence="5 10" id="KW-0472">Membrane</keyword>
<keyword evidence="3 10" id="KW-1133">Transmembrane helix</keyword>
<accession>A0ABQ9G151</accession>
<feature type="transmembrane region" description="Helical" evidence="10">
    <location>
        <begin position="181"/>
        <end position="201"/>
    </location>
</feature>
<feature type="transmembrane region" description="Helical" evidence="10">
    <location>
        <begin position="102"/>
        <end position="123"/>
    </location>
</feature>
<dbReference type="PRINTS" id="PR00237">
    <property type="entry name" value="GPCRRHODOPSN"/>
</dbReference>
<feature type="transmembrane region" description="Helical" evidence="10">
    <location>
        <begin position="139"/>
        <end position="160"/>
    </location>
</feature>
<evidence type="ECO:0000256" key="5">
    <source>
        <dbReference type="ARBA" id="ARBA00023136"/>
    </source>
</evidence>
<dbReference type="Proteomes" id="UP001217089">
    <property type="component" value="Unassembled WGS sequence"/>
</dbReference>
<dbReference type="InterPro" id="IPR017452">
    <property type="entry name" value="GPCR_Rhodpsn_7TM"/>
</dbReference>
<dbReference type="Pfam" id="PF00001">
    <property type="entry name" value="7tm_1"/>
    <property type="match status" value="1"/>
</dbReference>
<evidence type="ECO:0000256" key="6">
    <source>
        <dbReference type="ARBA" id="ARBA00023170"/>
    </source>
</evidence>
<keyword evidence="13" id="KW-1185">Reference proteome</keyword>